<proteinExistence type="predicted"/>
<dbReference type="Proteomes" id="UP000799767">
    <property type="component" value="Unassembled WGS sequence"/>
</dbReference>
<evidence type="ECO:0000313" key="2">
    <source>
        <dbReference type="Proteomes" id="UP000799767"/>
    </source>
</evidence>
<gene>
    <name evidence="1" type="ORF">BDY17DRAFT_321454</name>
</gene>
<dbReference type="OrthoDB" id="9977870at2759"/>
<dbReference type="AlphaFoldDB" id="A0A6A6Q3Q7"/>
<dbReference type="SUPFAM" id="SSF57850">
    <property type="entry name" value="RING/U-box"/>
    <property type="match status" value="1"/>
</dbReference>
<dbReference type="InterPro" id="IPR031127">
    <property type="entry name" value="E3_UB_ligase_RBR"/>
</dbReference>
<dbReference type="CDD" id="cd20336">
    <property type="entry name" value="Rcat_RBR"/>
    <property type="match status" value="1"/>
</dbReference>
<name>A0A6A6Q3Q7_9PEZI</name>
<keyword evidence="2" id="KW-1185">Reference proteome</keyword>
<accession>A0A6A6Q3Q7</accession>
<dbReference type="PANTHER" id="PTHR11685">
    <property type="entry name" value="RBR FAMILY RING FINGER AND IBR DOMAIN-CONTAINING"/>
    <property type="match status" value="1"/>
</dbReference>
<dbReference type="Gene3D" id="1.20.120.1750">
    <property type="match status" value="1"/>
</dbReference>
<dbReference type="GO" id="GO:0004842">
    <property type="term" value="F:ubiquitin-protein transferase activity"/>
    <property type="evidence" value="ECO:0007669"/>
    <property type="project" value="InterPro"/>
</dbReference>
<dbReference type="GeneID" id="54477629"/>
<reference evidence="1" key="1">
    <citation type="journal article" date="2020" name="Stud. Mycol.">
        <title>101 Dothideomycetes genomes: a test case for predicting lifestyles and emergence of pathogens.</title>
        <authorList>
            <person name="Haridas S."/>
            <person name="Albert R."/>
            <person name="Binder M."/>
            <person name="Bloem J."/>
            <person name="Labutti K."/>
            <person name="Salamov A."/>
            <person name="Andreopoulos B."/>
            <person name="Baker S."/>
            <person name="Barry K."/>
            <person name="Bills G."/>
            <person name="Bluhm B."/>
            <person name="Cannon C."/>
            <person name="Castanera R."/>
            <person name="Culley D."/>
            <person name="Daum C."/>
            <person name="Ezra D."/>
            <person name="Gonzalez J."/>
            <person name="Henrissat B."/>
            <person name="Kuo A."/>
            <person name="Liang C."/>
            <person name="Lipzen A."/>
            <person name="Lutzoni F."/>
            <person name="Magnuson J."/>
            <person name="Mondo S."/>
            <person name="Nolan M."/>
            <person name="Ohm R."/>
            <person name="Pangilinan J."/>
            <person name="Park H.-J."/>
            <person name="Ramirez L."/>
            <person name="Alfaro M."/>
            <person name="Sun H."/>
            <person name="Tritt A."/>
            <person name="Yoshinaga Y."/>
            <person name="Zwiers L.-H."/>
            <person name="Turgeon B."/>
            <person name="Goodwin S."/>
            <person name="Spatafora J."/>
            <person name="Crous P."/>
            <person name="Grigoriev I."/>
        </authorList>
    </citation>
    <scope>NUCLEOTIDE SEQUENCE</scope>
    <source>
        <strain evidence="1">CBS 113389</strain>
    </source>
</reference>
<dbReference type="GO" id="GO:0016567">
    <property type="term" value="P:protein ubiquitination"/>
    <property type="evidence" value="ECO:0007669"/>
    <property type="project" value="InterPro"/>
</dbReference>
<protein>
    <recommendedName>
        <fullName evidence="3">RING-type domain-containing protein</fullName>
    </recommendedName>
</protein>
<evidence type="ECO:0008006" key="3">
    <source>
        <dbReference type="Google" id="ProtNLM"/>
    </source>
</evidence>
<dbReference type="RefSeq" id="XP_033593250.1">
    <property type="nucleotide sequence ID" value="XM_033736627.1"/>
</dbReference>
<evidence type="ECO:0000313" key="1">
    <source>
        <dbReference type="EMBL" id="KAF2486681.1"/>
    </source>
</evidence>
<sequence>MSSTKDDMRGRQCVWCWDTKTEQKPHLVDEHFLCLDCVRMHIVPSLENALQHEHHYPPKAGAMIFDPAAFEDLLGPEFLERYREKEVEYKLPITERIYCAHNILRTLGDETPLNMLDVVDPGEKRPERCNAFVGQKVADADTEPDPCEGLTRGVDYQQCPNCKKVVQLMEACNEITCFPGCLGHFCFICGSDTGKGPSDHWVRGGCPRYNSAGAANARYDLSDEEAAELRAELTTEARANGVTWADTPGEDPVDGQYFLGLIRDGRFIDRTINELAPLLHAPAEQHADDVSRKRIIAIAGQMFLITQTLMVIRRLELSQLEKGLRFARGAMQNLQSEAENVPGVDWPLYFPLLEIARVRLLEMQELQQRGRKALIEARRGTIGMDEGSFLQPIGGDDTTLRTENAQAAEAAKARRQGLRDFAERTLAEFEQAREQDNEVGADALRALRSVLTTTLQQLEMLERLAAAPAILIPCYVNFLTKSMDRTDGELNFIPPNFHQLYNLPGSISRIIEKHHEDVRRAVNLVSAGLGRLRSANQGRSFGKCHQQ</sequence>
<organism evidence="1 2">
    <name type="scientific">Neohortaea acidophila</name>
    <dbReference type="NCBI Taxonomy" id="245834"/>
    <lineage>
        <taxon>Eukaryota</taxon>
        <taxon>Fungi</taxon>
        <taxon>Dikarya</taxon>
        <taxon>Ascomycota</taxon>
        <taxon>Pezizomycotina</taxon>
        <taxon>Dothideomycetes</taxon>
        <taxon>Dothideomycetidae</taxon>
        <taxon>Mycosphaerellales</taxon>
        <taxon>Teratosphaeriaceae</taxon>
        <taxon>Neohortaea</taxon>
    </lineage>
</organism>
<dbReference type="EMBL" id="MU001632">
    <property type="protein sequence ID" value="KAF2486681.1"/>
    <property type="molecule type" value="Genomic_DNA"/>
</dbReference>